<comment type="similarity">
    <text evidence="4">Belongs to the TRAFAC class dynamin-like GTPase superfamily. GB1/RHD3 GTPase family.</text>
</comment>
<feature type="region of interest" description="Disordered" evidence="6">
    <location>
        <begin position="1"/>
        <end position="47"/>
    </location>
</feature>
<feature type="region of interest" description="Disordered" evidence="6">
    <location>
        <begin position="990"/>
        <end position="1034"/>
    </location>
</feature>
<dbReference type="SUPFAM" id="SSF57997">
    <property type="entry name" value="Tropomyosin"/>
    <property type="match status" value="1"/>
</dbReference>
<dbReference type="GO" id="GO:0005525">
    <property type="term" value="F:GTP binding"/>
    <property type="evidence" value="ECO:0007669"/>
    <property type="project" value="UniProtKB-KW"/>
</dbReference>
<protein>
    <recommendedName>
        <fullName evidence="7">GB1/RHD3-type G domain-containing protein</fullName>
    </recommendedName>
</protein>
<organism evidence="8 9">
    <name type="scientific">Dioscorea zingiberensis</name>
    <dbReference type="NCBI Taxonomy" id="325984"/>
    <lineage>
        <taxon>Eukaryota</taxon>
        <taxon>Viridiplantae</taxon>
        <taxon>Streptophyta</taxon>
        <taxon>Embryophyta</taxon>
        <taxon>Tracheophyta</taxon>
        <taxon>Spermatophyta</taxon>
        <taxon>Magnoliopsida</taxon>
        <taxon>Liliopsida</taxon>
        <taxon>Dioscoreales</taxon>
        <taxon>Dioscoreaceae</taxon>
        <taxon>Dioscorea</taxon>
    </lineage>
</organism>
<feature type="coiled-coil region" evidence="5">
    <location>
        <begin position="636"/>
        <end position="663"/>
    </location>
</feature>
<gene>
    <name evidence="8" type="ORF">J5N97_004342</name>
</gene>
<evidence type="ECO:0000313" key="8">
    <source>
        <dbReference type="EMBL" id="KAJ0985986.1"/>
    </source>
</evidence>
<feature type="compositionally biased region" description="Acidic residues" evidence="6">
    <location>
        <begin position="1011"/>
        <end position="1023"/>
    </location>
</feature>
<dbReference type="AlphaFoldDB" id="A0A9D5D605"/>
<evidence type="ECO:0000256" key="3">
    <source>
        <dbReference type="ARBA" id="ARBA00023134"/>
    </source>
</evidence>
<keyword evidence="3" id="KW-0342">GTP-binding</keyword>
<feature type="domain" description="GB1/RHD3-type G" evidence="7">
    <location>
        <begin position="78"/>
        <end position="320"/>
    </location>
</feature>
<reference evidence="8" key="1">
    <citation type="submission" date="2021-03" db="EMBL/GenBank/DDBJ databases">
        <authorList>
            <person name="Li Z."/>
            <person name="Yang C."/>
        </authorList>
    </citation>
    <scope>NUCLEOTIDE SEQUENCE</scope>
    <source>
        <strain evidence="8">Dzin_1.0</strain>
        <tissue evidence="8">Leaf</tissue>
    </source>
</reference>
<dbReference type="OrthoDB" id="2135133at2759"/>
<evidence type="ECO:0000256" key="1">
    <source>
        <dbReference type="ARBA" id="ARBA00022741"/>
    </source>
</evidence>
<dbReference type="SUPFAM" id="SSF52540">
    <property type="entry name" value="P-loop containing nucleoside triphosphate hydrolases"/>
    <property type="match status" value="1"/>
</dbReference>
<accession>A0A9D5D605</accession>
<dbReference type="InterPro" id="IPR030386">
    <property type="entry name" value="G_GB1_RHD3_dom"/>
</dbReference>
<dbReference type="EMBL" id="JAGGNH010000001">
    <property type="protein sequence ID" value="KAJ0985986.1"/>
    <property type="molecule type" value="Genomic_DNA"/>
</dbReference>
<dbReference type="SUPFAM" id="SSF48340">
    <property type="entry name" value="Interferon-induced guanylate-binding protein 1 (GBP1), C-terminal domain"/>
    <property type="match status" value="1"/>
</dbReference>
<feature type="compositionally biased region" description="Low complexity" evidence="6">
    <location>
        <begin position="23"/>
        <end position="43"/>
    </location>
</feature>
<dbReference type="GO" id="GO:0003924">
    <property type="term" value="F:GTPase activity"/>
    <property type="evidence" value="ECO:0007669"/>
    <property type="project" value="InterPro"/>
</dbReference>
<evidence type="ECO:0000313" key="9">
    <source>
        <dbReference type="Proteomes" id="UP001085076"/>
    </source>
</evidence>
<dbReference type="CDD" id="cd01851">
    <property type="entry name" value="GBP"/>
    <property type="match status" value="1"/>
</dbReference>
<comment type="caution">
    <text evidence="8">The sequence shown here is derived from an EMBL/GenBank/DDBJ whole genome shotgun (WGS) entry which is preliminary data.</text>
</comment>
<dbReference type="Gene3D" id="1.20.1000.10">
    <property type="entry name" value="Guanylate-binding protein, C-terminal domain"/>
    <property type="match status" value="1"/>
</dbReference>
<evidence type="ECO:0000256" key="5">
    <source>
        <dbReference type="SAM" id="Coils"/>
    </source>
</evidence>
<dbReference type="Pfam" id="PF02263">
    <property type="entry name" value="GBP"/>
    <property type="match status" value="1"/>
</dbReference>
<dbReference type="Pfam" id="PF02841">
    <property type="entry name" value="GBP_C"/>
    <property type="match status" value="1"/>
</dbReference>
<reference evidence="8" key="2">
    <citation type="journal article" date="2022" name="Hortic Res">
        <title>The genome of Dioscorea zingiberensis sheds light on the biosynthesis, origin and evolution of the medicinally important diosgenin saponins.</title>
        <authorList>
            <person name="Li Y."/>
            <person name="Tan C."/>
            <person name="Li Z."/>
            <person name="Guo J."/>
            <person name="Li S."/>
            <person name="Chen X."/>
            <person name="Wang C."/>
            <person name="Dai X."/>
            <person name="Yang H."/>
            <person name="Song W."/>
            <person name="Hou L."/>
            <person name="Xu J."/>
            <person name="Tong Z."/>
            <person name="Xu A."/>
            <person name="Yuan X."/>
            <person name="Wang W."/>
            <person name="Yang Q."/>
            <person name="Chen L."/>
            <person name="Sun Z."/>
            <person name="Wang K."/>
            <person name="Pan B."/>
            <person name="Chen J."/>
            <person name="Bao Y."/>
            <person name="Liu F."/>
            <person name="Qi X."/>
            <person name="Gang D.R."/>
            <person name="Wen J."/>
            <person name="Li J."/>
        </authorList>
    </citation>
    <scope>NUCLEOTIDE SEQUENCE</scope>
    <source>
        <strain evidence="8">Dzin_1.0</strain>
    </source>
</reference>
<keyword evidence="5" id="KW-0175">Coiled coil</keyword>
<evidence type="ECO:0000256" key="4">
    <source>
        <dbReference type="PROSITE-ProRule" id="PRU01052"/>
    </source>
</evidence>
<sequence length="1080" mass="121992">MMQMLGFRGGSAPKEQDHSPMASPSNPNSDNSNSSYGSGSSSSMEVNGGARPLRLVYCDEKGKFQMDPEAVTALQLVKGPIGVVSVCGRARQGKSFILNQLLGRSSGFQVASTHRPCTKGLWMWSAPLKRTALDGTEYNLLLLDSEGIDAYDQTGTYSIQIFSLAVLLSSMFIYNQMGGIDEAALDRLSLVTEMTKHIRVRASGGRANASELGQFSPVFVWLLRDFYLDLAENNQKISPRDYLELALRPVQGGGKGVTAKNEIRESIRSLFPDRECFALVRPLNNESDLRRLDQIPLDGLRPEFRSGLDALTKFVFGRTRPKQVGATIMTGPVLAGLTRSFLDALNSGAVPTISSSWQSVEEAECRRAYDSAAEVYMSSFDRTKPAEETALREAHEDAVQKSLVTYNASAVGTGSARLTYEKLLRSFFKKAFEDYKRTVFLEADLQCSNVIQSMEKKLRAACQGAGVKYDTVIQELGSLISEYESSSHAPGKWKKLSVFLHQCLEGPILDLFKKQLGQVKLERHGLLLKCQSTEEKLVLLEKQLEASEKQSNNNLKRYEDAIGDKQRLSKEYADHISHLKSNYNTLEERYQSTLKALEDVKAEVSYWKQKSEQSTSEKKNEEEKLNSQTIALKTRIDAAEGKLSAAREQVKSASEEASEWKRKYDVTIRETKSALERAALAQERTNQRAVEREDALRVEFTSHLEEKEKEIKRMSVKIENSETRVNNFMRQLKAAELKLENYDFEVTGLKDEIKVMNEMLNPLKTKVQSHEEEMKMLKQENDYLQEKLVSECKKFHEADQRLRDAEREAKRAMELADDARADAAAAQREKSEAQQLAMERLAIIERTERRVDSLERERHILEKNIERLQKAEMDAMSKVAELEIRVGDRQREIADMLNQNNEQRSDTVQVLESLLETEREARNEANRRAEALSLQLQATQGKLDALQQQLTSARFNETALDGKLKMAHGKRSRVDDLFATESVHEMDVDDVVKGKKRSKSTTSPFKHNQTEDGDSVIREEDDNNQSQEGNEAGSRSYLRFTISKLKQELTKHGFGGQLLQLKNPNKKDILALYEKLLLGK</sequence>
<dbReference type="InterPro" id="IPR015894">
    <property type="entry name" value="Guanylate-bd_N"/>
</dbReference>
<dbReference type="FunFam" id="3.40.50.300:FF:000723">
    <property type="entry name" value="Guanylate-binding family protein"/>
    <property type="match status" value="1"/>
</dbReference>
<keyword evidence="1" id="KW-0547">Nucleotide-binding</keyword>
<dbReference type="PROSITE" id="PS51715">
    <property type="entry name" value="G_GB1_RHD3"/>
    <property type="match status" value="1"/>
</dbReference>
<dbReference type="InterPro" id="IPR036543">
    <property type="entry name" value="Guanylate-bd_C_sf"/>
</dbReference>
<keyword evidence="2" id="KW-0378">Hydrolase</keyword>
<feature type="coiled-coil region" evidence="5">
    <location>
        <begin position="704"/>
        <end position="956"/>
    </location>
</feature>
<evidence type="ECO:0000256" key="2">
    <source>
        <dbReference type="ARBA" id="ARBA00022801"/>
    </source>
</evidence>
<name>A0A9D5D605_9LILI</name>
<proteinExistence type="inferred from homology"/>
<evidence type="ECO:0000256" key="6">
    <source>
        <dbReference type="SAM" id="MobiDB-lite"/>
    </source>
</evidence>
<dbReference type="Gene3D" id="3.40.50.300">
    <property type="entry name" value="P-loop containing nucleotide triphosphate hydrolases"/>
    <property type="match status" value="1"/>
</dbReference>
<evidence type="ECO:0000259" key="7">
    <source>
        <dbReference type="PROSITE" id="PS51715"/>
    </source>
</evidence>
<feature type="coiled-coil region" evidence="5">
    <location>
        <begin position="530"/>
        <end position="603"/>
    </location>
</feature>
<keyword evidence="9" id="KW-1185">Reference proteome</keyword>
<dbReference type="PANTHER" id="PTHR10751">
    <property type="entry name" value="GUANYLATE BINDING PROTEIN"/>
    <property type="match status" value="1"/>
</dbReference>
<dbReference type="InterPro" id="IPR003191">
    <property type="entry name" value="Guanylate-bd/ATL_C"/>
</dbReference>
<dbReference type="Proteomes" id="UP001085076">
    <property type="component" value="Miscellaneous, Linkage group lg01"/>
</dbReference>
<dbReference type="InterPro" id="IPR027417">
    <property type="entry name" value="P-loop_NTPase"/>
</dbReference>